<dbReference type="InterPro" id="IPR026444">
    <property type="entry name" value="Secre_tail"/>
</dbReference>
<evidence type="ECO:0000256" key="1">
    <source>
        <dbReference type="ARBA" id="ARBA00022729"/>
    </source>
</evidence>
<dbReference type="Pfam" id="PF21722">
    <property type="entry name" value="Gly_rich_2"/>
    <property type="match status" value="1"/>
</dbReference>
<keyword evidence="7" id="KW-1185">Reference proteome</keyword>
<keyword evidence="3" id="KW-0812">Transmembrane</keyword>
<feature type="domain" description="Secretion system C-terminal sorting" evidence="4">
    <location>
        <begin position="973"/>
        <end position="1048"/>
    </location>
</feature>
<evidence type="ECO:0000259" key="4">
    <source>
        <dbReference type="Pfam" id="PF18962"/>
    </source>
</evidence>
<gene>
    <name evidence="6" type="ORF">QHT84_08620</name>
</gene>
<feature type="compositionally biased region" description="Gly residues" evidence="2">
    <location>
        <begin position="199"/>
        <end position="215"/>
    </location>
</feature>
<dbReference type="Proteomes" id="UP001230035">
    <property type="component" value="Unassembled WGS sequence"/>
</dbReference>
<evidence type="ECO:0000256" key="2">
    <source>
        <dbReference type="SAM" id="MobiDB-lite"/>
    </source>
</evidence>
<dbReference type="EMBL" id="JASGBP010000004">
    <property type="protein sequence ID" value="MDI9257478.1"/>
    <property type="molecule type" value="Genomic_DNA"/>
</dbReference>
<feature type="compositionally biased region" description="Gly residues" evidence="2">
    <location>
        <begin position="170"/>
        <end position="186"/>
    </location>
</feature>
<dbReference type="InterPro" id="IPR049304">
    <property type="entry name" value="Gly_rich_dom"/>
</dbReference>
<accession>A0ABT6XR27</accession>
<feature type="region of interest" description="Disordered" evidence="2">
    <location>
        <begin position="170"/>
        <end position="252"/>
    </location>
</feature>
<name>A0ABT6XR27_9FLAO</name>
<evidence type="ECO:0000313" key="7">
    <source>
        <dbReference type="Proteomes" id="UP001230035"/>
    </source>
</evidence>
<keyword evidence="3" id="KW-0472">Membrane</keyword>
<proteinExistence type="predicted"/>
<sequence length="1050" mass="106065">MNKAITFSDKKRDIVVKRVGFRLFLTSMLFFGSNFIFAQQTQTILTTTSTSPFTVPSDISRMRIELWGGGGAGGGVTNGNNVSGGGGAGGSYTRGASNVTPASSITFTVGAGGAGVSNGQGGAGGTSTFNSPTVLSAVGGAGGLTNVSINSGAPVTVGVTLNGGAGGNGTNGGGSNSSGGGGGGAGSTASGGNATGATAGAGGLGDGTGTGGTGRAGQSTPGTPLAATGIGAGGAGARNTNSGSTARAGGAGSSGQIRLTYYLYSITGTTASSPICAGGSSTVNVTASAIGLPTGNYTVTYNLSGANSVTGATSSMTVTTAGSGSFTISSGFVSGGATTITITNLQNTDFGSRITANNTASITVIPSNTASAPSSTPTTCPGTAITTVTHTTTGATGIGIPTGLPSGVSAVWSSNTITISGTPTISGTYNYSIPLTGGCGSVNATGTITVTGTTSWVGTTSSAWNDVSNWSCGLPSATNNIIISTSSPNAPVLNVDFTLGSGKTLTLSGTGSLTIGSQSNLTIDGNADFGGKSVTILSDATGTGAIGQVSGSLNNATNVTVERYIPLGKRAFRFLTPGVTTTEFISGSWQEATHITGSTTGAGGFDATVSGSPSMYTYNNTVASGTGWTAIPNTNATNLEAGMGYRILIRGDRTPSLLTSASAANMNTAVTLSATGALRVGQVVMNVSSTPAINNTTNTTTNGFSLVGNPYVCSVDWHAVSRSGLLDTYYAWDANMGTSSQRGRYVAYSVATGFNSMGNSGSSQVGRYIQPGQAFFVRNTTLGTPGTLTFDENDKADTYTSVFRTQQSYNDVTTFSKLGLLVYEPNELALGSSPIDGAVAFFGSDFTNAIDAGDVEKLESAGENVAWFNSNQKLAMATMSPVAATDELMLKTLRFTANKSYTFKFETSDFDASVSAFLVDQYLNTQTPIALNEDAFVTFTTTTDVQSYGENRFKVVFDVNALGNVNFESFVSLYPNPANGNLFYLNLPTWDENTSVVLYNALGQQIPVIAGEIDGMARQYNVPANLTKGVYYVKVAQNGKEATKKWIVNN</sequence>
<comment type="caution">
    <text evidence="6">The sequence shown here is derived from an EMBL/GenBank/DDBJ whole genome shotgun (WGS) entry which is preliminary data.</text>
</comment>
<evidence type="ECO:0000259" key="5">
    <source>
        <dbReference type="Pfam" id="PF21722"/>
    </source>
</evidence>
<feature type="compositionally biased region" description="Low complexity" evidence="2">
    <location>
        <begin position="187"/>
        <end position="198"/>
    </location>
</feature>
<keyword evidence="1" id="KW-0732">Signal</keyword>
<protein>
    <submittedName>
        <fullName evidence="6">T9SS type A sorting domain-containing protein</fullName>
    </submittedName>
</protein>
<evidence type="ECO:0000256" key="3">
    <source>
        <dbReference type="SAM" id="Phobius"/>
    </source>
</evidence>
<dbReference type="NCBIfam" id="TIGR04183">
    <property type="entry name" value="Por_Secre_tail"/>
    <property type="match status" value="1"/>
</dbReference>
<evidence type="ECO:0000313" key="6">
    <source>
        <dbReference type="EMBL" id="MDI9257478.1"/>
    </source>
</evidence>
<dbReference type="RefSeq" id="WP_283239154.1">
    <property type="nucleotide sequence ID" value="NZ_JASGBP010000004.1"/>
</dbReference>
<feature type="domain" description="Glycine-rich" evidence="5">
    <location>
        <begin position="47"/>
        <end position="262"/>
    </location>
</feature>
<reference evidence="6 7" key="1">
    <citation type="submission" date="2023-05" db="EMBL/GenBank/DDBJ databases">
        <title>Flavobacterium sedimenti sp. nov., isolated from the sediment.</title>
        <authorList>
            <person name="Wu N."/>
        </authorList>
    </citation>
    <scope>NUCLEOTIDE SEQUENCE [LARGE SCALE GENOMIC DNA]</scope>
    <source>
        <strain evidence="6 7">YZ-48</strain>
    </source>
</reference>
<dbReference type="Pfam" id="PF18962">
    <property type="entry name" value="Por_Secre_tail"/>
    <property type="match status" value="1"/>
</dbReference>
<keyword evidence="3" id="KW-1133">Transmembrane helix</keyword>
<feature type="transmembrane region" description="Helical" evidence="3">
    <location>
        <begin position="21"/>
        <end position="38"/>
    </location>
</feature>
<organism evidence="6 7">
    <name type="scientific">Flavobacterium sedimenticola</name>
    <dbReference type="NCBI Taxonomy" id="3043286"/>
    <lineage>
        <taxon>Bacteria</taxon>
        <taxon>Pseudomonadati</taxon>
        <taxon>Bacteroidota</taxon>
        <taxon>Flavobacteriia</taxon>
        <taxon>Flavobacteriales</taxon>
        <taxon>Flavobacteriaceae</taxon>
        <taxon>Flavobacterium</taxon>
    </lineage>
</organism>